<sequence>MINVFLTKALASRLNLSTGNARPLENNPMYSWMGHIIPLEGQEYALFINQASLFTVIVKLEPSIDVWQAFKSQIASNLHHLHLEAPIIERYLDSFDEITILKLKDKKLLARVNVVTAKAKGSILKILKTTLPMSFAETQVNSAKYNRSKKGCDCPT</sequence>
<organism evidence="2 3">
    <name type="scientific">Candidatus Raymondbacteria bacterium RIFOXYD12_FULL_49_13</name>
    <dbReference type="NCBI Taxonomy" id="1817890"/>
    <lineage>
        <taxon>Bacteria</taxon>
        <taxon>Raymondiibacteriota</taxon>
    </lineage>
</organism>
<accession>A0A1F7FA83</accession>
<dbReference type="AlphaFoldDB" id="A0A1F7FA83"/>
<evidence type="ECO:0000313" key="3">
    <source>
        <dbReference type="Proteomes" id="UP000179243"/>
    </source>
</evidence>
<name>A0A1F7FA83_UNCRA</name>
<dbReference type="InterPro" id="IPR053864">
    <property type="entry name" value="DUF6933"/>
</dbReference>
<evidence type="ECO:0000259" key="1">
    <source>
        <dbReference type="Pfam" id="PF22016"/>
    </source>
</evidence>
<evidence type="ECO:0000313" key="2">
    <source>
        <dbReference type="EMBL" id="OGK03521.1"/>
    </source>
</evidence>
<dbReference type="Proteomes" id="UP000179243">
    <property type="component" value="Unassembled WGS sequence"/>
</dbReference>
<dbReference type="EMBL" id="MFYX01000088">
    <property type="protein sequence ID" value="OGK03521.1"/>
    <property type="molecule type" value="Genomic_DNA"/>
</dbReference>
<feature type="domain" description="DUF6933" evidence="1">
    <location>
        <begin position="5"/>
        <end position="154"/>
    </location>
</feature>
<protein>
    <recommendedName>
        <fullName evidence="1">DUF6933 domain-containing protein</fullName>
    </recommendedName>
</protein>
<dbReference type="Pfam" id="PF22016">
    <property type="entry name" value="DUF6933"/>
    <property type="match status" value="1"/>
</dbReference>
<reference evidence="2 3" key="1">
    <citation type="journal article" date="2016" name="Nat. Commun.">
        <title>Thousands of microbial genomes shed light on interconnected biogeochemical processes in an aquifer system.</title>
        <authorList>
            <person name="Anantharaman K."/>
            <person name="Brown C.T."/>
            <person name="Hug L.A."/>
            <person name="Sharon I."/>
            <person name="Castelle C.J."/>
            <person name="Probst A.J."/>
            <person name="Thomas B.C."/>
            <person name="Singh A."/>
            <person name="Wilkins M.J."/>
            <person name="Karaoz U."/>
            <person name="Brodie E.L."/>
            <person name="Williams K.H."/>
            <person name="Hubbard S.S."/>
            <person name="Banfield J.F."/>
        </authorList>
    </citation>
    <scope>NUCLEOTIDE SEQUENCE [LARGE SCALE GENOMIC DNA]</scope>
</reference>
<proteinExistence type="predicted"/>
<gene>
    <name evidence="2" type="ORF">A2519_09815</name>
</gene>
<comment type="caution">
    <text evidence="2">The sequence shown here is derived from an EMBL/GenBank/DDBJ whole genome shotgun (WGS) entry which is preliminary data.</text>
</comment>